<dbReference type="EMBL" id="VTAV01000003">
    <property type="protein sequence ID" value="TYR36884.1"/>
    <property type="molecule type" value="Genomic_DNA"/>
</dbReference>
<dbReference type="GO" id="GO:0016757">
    <property type="term" value="F:glycosyltransferase activity"/>
    <property type="evidence" value="ECO:0007669"/>
    <property type="project" value="TreeGrafter"/>
</dbReference>
<dbReference type="PANTHER" id="PTHR46401:SF2">
    <property type="entry name" value="GLYCOSYLTRANSFERASE WBBK-RELATED"/>
    <property type="match status" value="1"/>
</dbReference>
<dbReference type="CDD" id="cd03801">
    <property type="entry name" value="GT4_PimA-like"/>
    <property type="match status" value="1"/>
</dbReference>
<protein>
    <submittedName>
        <fullName evidence="2">Glycosyltransferase family 4 protein</fullName>
    </submittedName>
</protein>
<evidence type="ECO:0000256" key="1">
    <source>
        <dbReference type="ARBA" id="ARBA00022679"/>
    </source>
</evidence>
<keyword evidence="1 2" id="KW-0808">Transferase</keyword>
<dbReference type="Gene3D" id="3.40.50.2000">
    <property type="entry name" value="Glycogen Phosphorylase B"/>
    <property type="match status" value="1"/>
</dbReference>
<sequence length="360" mass="40713">MTKISLVTFTAIPHHSAESIHMVMTAMELAKICDFELVSPAKIWRKQTFSKNLSSYDVNGKEIRHRKLIQLYPNDTFFLRTIGGSKNRVIYCRQVVVADFFLKRNFSVLLEIHSLPIEEDFKFLKDTFVNSRFVGLIVITEALKEDIVQVVGAEYKYAIHVLPDAADVDRFHYNVASPEKEELTAGYIGSNFPGKGWEIIEKLPQKTETKFHIYGFSNDSNASPNITFHGKVPFSKIPDALDSFDIGLLPNQPSVVVANQSEIGKYTSPMKLFEYMASGKVIVASDIPVIREVLKDGVNALLVPHDKPAAWIGAINRLNTDRDLFARLQRQAYRDVCSLYSYQARARQLVDIISAHKAQL</sequence>
<keyword evidence="3" id="KW-1185">Reference proteome</keyword>
<gene>
    <name evidence="2" type="ORF">FXV77_06815</name>
</gene>
<organism evidence="2 3">
    <name type="scientific">Sphingobacterium phlebotomi</name>
    <dbReference type="NCBI Taxonomy" id="2605433"/>
    <lineage>
        <taxon>Bacteria</taxon>
        <taxon>Pseudomonadati</taxon>
        <taxon>Bacteroidota</taxon>
        <taxon>Sphingobacteriia</taxon>
        <taxon>Sphingobacteriales</taxon>
        <taxon>Sphingobacteriaceae</taxon>
        <taxon>Sphingobacterium</taxon>
    </lineage>
</organism>
<name>A0A5D4H8J8_9SPHI</name>
<evidence type="ECO:0000313" key="3">
    <source>
        <dbReference type="Proteomes" id="UP000322362"/>
    </source>
</evidence>
<reference evidence="2 3" key="1">
    <citation type="submission" date="2019-08" db="EMBL/GenBank/DDBJ databases">
        <title>Phlebobacter frassis gen. nov. sp. nov., a new member of family Sphingobacteriaceae isolated from sand fly rearing media.</title>
        <authorList>
            <person name="Kakumanu M.L."/>
            <person name="Marayati B.F."/>
            <person name="Wada-Katsumata A."/>
            <person name="Wasserberg G."/>
            <person name="Schal C."/>
            <person name="Apperson C.S."/>
            <person name="Ponnusamy L."/>
        </authorList>
    </citation>
    <scope>NUCLEOTIDE SEQUENCE [LARGE SCALE GENOMIC DNA]</scope>
    <source>
        <strain evidence="2 3">SSI9</strain>
    </source>
</reference>
<dbReference type="SUPFAM" id="SSF53756">
    <property type="entry name" value="UDP-Glycosyltransferase/glycogen phosphorylase"/>
    <property type="match status" value="1"/>
</dbReference>
<accession>A0A5D4H8J8</accession>
<dbReference type="PANTHER" id="PTHR46401">
    <property type="entry name" value="GLYCOSYLTRANSFERASE WBBK-RELATED"/>
    <property type="match status" value="1"/>
</dbReference>
<dbReference type="GO" id="GO:0009103">
    <property type="term" value="P:lipopolysaccharide biosynthetic process"/>
    <property type="evidence" value="ECO:0007669"/>
    <property type="project" value="TreeGrafter"/>
</dbReference>
<proteinExistence type="predicted"/>
<dbReference type="Proteomes" id="UP000322362">
    <property type="component" value="Unassembled WGS sequence"/>
</dbReference>
<comment type="caution">
    <text evidence="2">The sequence shown here is derived from an EMBL/GenBank/DDBJ whole genome shotgun (WGS) entry which is preliminary data.</text>
</comment>
<dbReference type="Pfam" id="PF13692">
    <property type="entry name" value="Glyco_trans_1_4"/>
    <property type="match status" value="1"/>
</dbReference>
<dbReference type="AlphaFoldDB" id="A0A5D4H8J8"/>
<evidence type="ECO:0000313" key="2">
    <source>
        <dbReference type="EMBL" id="TYR36884.1"/>
    </source>
</evidence>